<keyword evidence="3" id="KW-1185">Reference proteome</keyword>
<dbReference type="Proteomes" id="UP001242480">
    <property type="component" value="Unassembled WGS sequence"/>
</dbReference>
<comment type="caution">
    <text evidence="2">The sequence shown here is derived from an EMBL/GenBank/DDBJ whole genome shotgun (WGS) entry which is preliminary data.</text>
</comment>
<dbReference type="RefSeq" id="WP_307281407.1">
    <property type="nucleotide sequence ID" value="NZ_JAUSVX010000015.1"/>
</dbReference>
<dbReference type="InterPro" id="IPR036691">
    <property type="entry name" value="Endo/exonu/phosph_ase_sf"/>
</dbReference>
<dbReference type="EMBL" id="JAUSVX010000015">
    <property type="protein sequence ID" value="MDQ0473311.1"/>
    <property type="molecule type" value="Genomic_DNA"/>
</dbReference>
<evidence type="ECO:0000313" key="3">
    <source>
        <dbReference type="Proteomes" id="UP001242480"/>
    </source>
</evidence>
<keyword evidence="2" id="KW-0255">Endonuclease</keyword>
<gene>
    <name evidence="2" type="ORF">QO011_006345</name>
</gene>
<sequence length="296" mass="32774">MLLATYNIHYGIGRDDRYDLQRALSEVAHADVIALQEVEIGWARTNFDDQIDAIRHEFPDYTIAWGPNIDTLSTGSHGRRRQHGNVIASRYPILSIRNYLLPKYGSLDHLDQQKGALEALVDTPLGPIRIYSTHFCSTSPAQSQLQAEWLLRHHQSAPGRGPVLAGAHSDPSWTSEPALPPMPVTAIVMGDLNFDDDSSAYEILVGDYTRRYGNLTRRDGFLDAWVRCNAGTSRENRLATGATLLGHAPERVDYCLVTPDLRPALRKAWVSHEAVGSDHQPLFVDVDRGGDPACAG</sequence>
<dbReference type="SUPFAM" id="SSF56219">
    <property type="entry name" value="DNase I-like"/>
    <property type="match status" value="1"/>
</dbReference>
<keyword evidence="2" id="KW-0378">Hydrolase</keyword>
<dbReference type="PANTHER" id="PTHR14859:SF1">
    <property type="entry name" value="PGAP2-INTERACTING PROTEIN"/>
    <property type="match status" value="1"/>
</dbReference>
<name>A0ABU0JIH5_9HYPH</name>
<protein>
    <submittedName>
        <fullName evidence="2">Endonuclease/exonuclease/phosphatase family metal-dependent hydrolase</fullName>
    </submittedName>
</protein>
<dbReference type="PANTHER" id="PTHR14859">
    <property type="entry name" value="CALCOFLUOR WHITE HYPERSENSITIVE PROTEIN PRECURSOR"/>
    <property type="match status" value="1"/>
</dbReference>
<reference evidence="2 3" key="1">
    <citation type="submission" date="2023-07" db="EMBL/GenBank/DDBJ databases">
        <title>Genomic Encyclopedia of Type Strains, Phase IV (KMG-IV): sequencing the most valuable type-strain genomes for metagenomic binning, comparative biology and taxonomic classification.</title>
        <authorList>
            <person name="Goeker M."/>
        </authorList>
    </citation>
    <scope>NUCLEOTIDE SEQUENCE [LARGE SCALE GENOMIC DNA]</scope>
    <source>
        <strain evidence="2 3">DSM 19619</strain>
    </source>
</reference>
<dbReference type="InterPro" id="IPR051916">
    <property type="entry name" value="GPI-anchor_lipid_remodeler"/>
</dbReference>
<dbReference type="Gene3D" id="3.60.10.10">
    <property type="entry name" value="Endonuclease/exonuclease/phosphatase"/>
    <property type="match status" value="1"/>
</dbReference>
<dbReference type="GO" id="GO:0016787">
    <property type="term" value="F:hydrolase activity"/>
    <property type="evidence" value="ECO:0007669"/>
    <property type="project" value="UniProtKB-KW"/>
</dbReference>
<keyword evidence="2" id="KW-0540">Nuclease</keyword>
<evidence type="ECO:0000259" key="1">
    <source>
        <dbReference type="Pfam" id="PF03372"/>
    </source>
</evidence>
<evidence type="ECO:0000313" key="2">
    <source>
        <dbReference type="EMBL" id="MDQ0473311.1"/>
    </source>
</evidence>
<organism evidence="2 3">
    <name type="scientific">Labrys wisconsinensis</name>
    <dbReference type="NCBI Taxonomy" id="425677"/>
    <lineage>
        <taxon>Bacteria</taxon>
        <taxon>Pseudomonadati</taxon>
        <taxon>Pseudomonadota</taxon>
        <taxon>Alphaproteobacteria</taxon>
        <taxon>Hyphomicrobiales</taxon>
        <taxon>Xanthobacteraceae</taxon>
        <taxon>Labrys</taxon>
    </lineage>
</organism>
<dbReference type="GO" id="GO:0004519">
    <property type="term" value="F:endonuclease activity"/>
    <property type="evidence" value="ECO:0007669"/>
    <property type="project" value="UniProtKB-KW"/>
</dbReference>
<dbReference type="InterPro" id="IPR005135">
    <property type="entry name" value="Endo/exonuclease/phosphatase"/>
</dbReference>
<proteinExistence type="predicted"/>
<accession>A0ABU0JIH5</accession>
<feature type="domain" description="Endonuclease/exonuclease/phosphatase" evidence="1">
    <location>
        <begin position="4"/>
        <end position="279"/>
    </location>
</feature>
<dbReference type="Pfam" id="PF03372">
    <property type="entry name" value="Exo_endo_phos"/>
    <property type="match status" value="1"/>
</dbReference>